<evidence type="ECO:0000313" key="3">
    <source>
        <dbReference type="Proteomes" id="UP000605361"/>
    </source>
</evidence>
<gene>
    <name evidence="2" type="ORF">ITP53_39965</name>
</gene>
<sequence>MKLGRGGRRAVPGCGRERPEQVGALLPVIIDGTAEDVDSGRYSGEVNPITSAVSSMAHIVHTSEAHGIDASVMRVAEGLARRVIAQGHGGDDFLRIVEVLNPRGTLE</sequence>
<feature type="domain" description="NADPH-dependent reductive aminase-like C-terminal" evidence="1">
    <location>
        <begin position="21"/>
        <end position="101"/>
    </location>
</feature>
<protein>
    <recommendedName>
        <fullName evidence="1">NADPH-dependent reductive aminase-like C-terminal domain-containing protein</fullName>
    </recommendedName>
</protein>
<evidence type="ECO:0000313" key="2">
    <source>
        <dbReference type="EMBL" id="MBF8191766.1"/>
    </source>
</evidence>
<evidence type="ECO:0000259" key="1">
    <source>
        <dbReference type="Pfam" id="PF21761"/>
    </source>
</evidence>
<dbReference type="InterPro" id="IPR013328">
    <property type="entry name" value="6PGD_dom2"/>
</dbReference>
<dbReference type="Gene3D" id="1.10.1040.10">
    <property type="entry name" value="N-(1-d-carboxylethyl)-l-norvaline Dehydrogenase, domain 2"/>
    <property type="match status" value="1"/>
</dbReference>
<accession>A0A931F560</accession>
<dbReference type="InterPro" id="IPR048666">
    <property type="entry name" value="RedAm-like_C"/>
</dbReference>
<organism evidence="2 3">
    <name type="scientific">Nonomuraea cypriaca</name>
    <dbReference type="NCBI Taxonomy" id="1187855"/>
    <lineage>
        <taxon>Bacteria</taxon>
        <taxon>Bacillati</taxon>
        <taxon>Actinomycetota</taxon>
        <taxon>Actinomycetes</taxon>
        <taxon>Streptosporangiales</taxon>
        <taxon>Streptosporangiaceae</taxon>
        <taxon>Nonomuraea</taxon>
    </lineage>
</organism>
<name>A0A931F560_9ACTN</name>
<dbReference type="Proteomes" id="UP000605361">
    <property type="component" value="Unassembled WGS sequence"/>
</dbReference>
<dbReference type="Pfam" id="PF21761">
    <property type="entry name" value="RedAm-like_C"/>
    <property type="match status" value="1"/>
</dbReference>
<dbReference type="AlphaFoldDB" id="A0A931F560"/>
<comment type="caution">
    <text evidence="2">The sequence shown here is derived from an EMBL/GenBank/DDBJ whole genome shotgun (WGS) entry which is preliminary data.</text>
</comment>
<dbReference type="EMBL" id="JADOGI010000175">
    <property type="protein sequence ID" value="MBF8191766.1"/>
    <property type="molecule type" value="Genomic_DNA"/>
</dbReference>
<proteinExistence type="predicted"/>
<reference evidence="2" key="1">
    <citation type="submission" date="2020-11" db="EMBL/GenBank/DDBJ databases">
        <title>Whole-genome analyses of Nonomuraea sp. K274.</title>
        <authorList>
            <person name="Veyisoglu A."/>
        </authorList>
    </citation>
    <scope>NUCLEOTIDE SEQUENCE</scope>
    <source>
        <strain evidence="2">K274</strain>
    </source>
</reference>
<keyword evidence="3" id="KW-1185">Reference proteome</keyword>